<keyword evidence="2" id="KW-1185">Reference proteome</keyword>
<evidence type="ECO:0000256" key="1">
    <source>
        <dbReference type="SAM" id="SignalP"/>
    </source>
</evidence>
<sequence>MERVMFTCFVVCGLLYTAQGGSLIISPKFMDGNVTFSWNGDPEQQYYVLITKGNAHDQWLPVTGIQHTVKNAFLYDSISIKVYPSVSREDISNLTFKVSKIESNVGESVNISWTAPFFPQAGTYNIYHTDKVNRSIIEVTSSSATFVETKYEYHSRPYNSNNIAFEIRNITRDDAGYYNGGVSPAAAWSGGGVVLIVHGKLR</sequence>
<evidence type="ECO:0000313" key="3">
    <source>
        <dbReference type="RefSeq" id="XP_022311310.1"/>
    </source>
</evidence>
<protein>
    <submittedName>
        <fullName evidence="3">Uncharacterized protein LOC111116601</fullName>
    </submittedName>
</protein>
<dbReference type="AlphaFoldDB" id="A0A8B8C6S8"/>
<evidence type="ECO:0000313" key="2">
    <source>
        <dbReference type="Proteomes" id="UP000694844"/>
    </source>
</evidence>
<feature type="chain" id="PRO_5034877560" evidence="1">
    <location>
        <begin position="21"/>
        <end position="202"/>
    </location>
</feature>
<organism evidence="2 3">
    <name type="scientific">Crassostrea virginica</name>
    <name type="common">Eastern oyster</name>
    <dbReference type="NCBI Taxonomy" id="6565"/>
    <lineage>
        <taxon>Eukaryota</taxon>
        <taxon>Metazoa</taxon>
        <taxon>Spiralia</taxon>
        <taxon>Lophotrochozoa</taxon>
        <taxon>Mollusca</taxon>
        <taxon>Bivalvia</taxon>
        <taxon>Autobranchia</taxon>
        <taxon>Pteriomorphia</taxon>
        <taxon>Ostreida</taxon>
        <taxon>Ostreoidea</taxon>
        <taxon>Ostreidae</taxon>
        <taxon>Crassostrea</taxon>
    </lineage>
</organism>
<feature type="signal peptide" evidence="1">
    <location>
        <begin position="1"/>
        <end position="20"/>
    </location>
</feature>
<accession>A0A8B8C6S8</accession>
<dbReference type="KEGG" id="cvn:111116601"/>
<dbReference type="OrthoDB" id="6196641at2759"/>
<proteinExistence type="predicted"/>
<keyword evidence="1" id="KW-0732">Signal</keyword>
<gene>
    <name evidence="3" type="primary">LOC111116601</name>
</gene>
<dbReference type="RefSeq" id="XP_022311310.1">
    <property type="nucleotide sequence ID" value="XM_022455602.1"/>
</dbReference>
<dbReference type="GeneID" id="111116601"/>
<reference evidence="3" key="1">
    <citation type="submission" date="2025-08" db="UniProtKB">
        <authorList>
            <consortium name="RefSeq"/>
        </authorList>
    </citation>
    <scope>IDENTIFICATION</scope>
    <source>
        <tissue evidence="3">Whole sample</tissue>
    </source>
</reference>
<dbReference type="Proteomes" id="UP000694844">
    <property type="component" value="Chromosome 10"/>
</dbReference>
<name>A0A8B8C6S8_CRAVI</name>